<dbReference type="Pfam" id="PF13561">
    <property type="entry name" value="adh_short_C2"/>
    <property type="match status" value="1"/>
</dbReference>
<dbReference type="Proteomes" id="UP000799424">
    <property type="component" value="Unassembled WGS sequence"/>
</dbReference>
<sequence>MADLDPRTLFDVKGLVAVITGGGTGIGLMLAQALEANGTVVYILGRRLEVLEQAAKTAKHANIHAIKADVTSKTDLAAAAEHISQKSGYVNLVIANSGITGPTLMGLSESASLTEFRDHLDSWSVDEYNKTYEVNTTAVFLTLVAFLELLDKGNKAGNVEQTSQFVAVSSAGAFNRVPMAGYAYSGSKAATVHIVKQFATRLVPFDIRANIIAPGLYPSEISASLLQKNHGDVFPREFVPARRAGDVRDMAGAILFLASRAGGYINGNVLLTDGGRLSIQPGTY</sequence>
<dbReference type="InterPro" id="IPR036291">
    <property type="entry name" value="NAD(P)-bd_dom_sf"/>
</dbReference>
<proteinExistence type="inferred from homology"/>
<dbReference type="InterPro" id="IPR052178">
    <property type="entry name" value="Sec_Metab_Biosynth_SDR"/>
</dbReference>
<dbReference type="Gene3D" id="3.40.50.720">
    <property type="entry name" value="NAD(P)-binding Rossmann-like Domain"/>
    <property type="match status" value="1"/>
</dbReference>
<dbReference type="CDD" id="cd05233">
    <property type="entry name" value="SDR_c"/>
    <property type="match status" value="1"/>
</dbReference>
<reference evidence="4" key="1">
    <citation type="journal article" date="2020" name="Stud. Mycol.">
        <title>101 Dothideomycetes genomes: a test case for predicting lifestyles and emergence of pathogens.</title>
        <authorList>
            <person name="Haridas S."/>
            <person name="Albert R."/>
            <person name="Binder M."/>
            <person name="Bloem J."/>
            <person name="Labutti K."/>
            <person name="Salamov A."/>
            <person name="Andreopoulos B."/>
            <person name="Baker S."/>
            <person name="Barry K."/>
            <person name="Bills G."/>
            <person name="Bluhm B."/>
            <person name="Cannon C."/>
            <person name="Castanera R."/>
            <person name="Culley D."/>
            <person name="Daum C."/>
            <person name="Ezra D."/>
            <person name="Gonzalez J."/>
            <person name="Henrissat B."/>
            <person name="Kuo A."/>
            <person name="Liang C."/>
            <person name="Lipzen A."/>
            <person name="Lutzoni F."/>
            <person name="Magnuson J."/>
            <person name="Mondo S."/>
            <person name="Nolan M."/>
            <person name="Ohm R."/>
            <person name="Pangilinan J."/>
            <person name="Park H.-J."/>
            <person name="Ramirez L."/>
            <person name="Alfaro M."/>
            <person name="Sun H."/>
            <person name="Tritt A."/>
            <person name="Yoshinaga Y."/>
            <person name="Zwiers L.-H."/>
            <person name="Turgeon B."/>
            <person name="Goodwin S."/>
            <person name="Spatafora J."/>
            <person name="Crous P."/>
            <person name="Grigoriev I."/>
        </authorList>
    </citation>
    <scope>NUCLEOTIDE SEQUENCE</scope>
    <source>
        <strain evidence="4">CBS 113818</strain>
    </source>
</reference>
<evidence type="ECO:0000256" key="1">
    <source>
        <dbReference type="ARBA" id="ARBA00006484"/>
    </source>
</evidence>
<dbReference type="PANTHER" id="PTHR43618:SF18">
    <property type="entry name" value="SHORT CHAIN DEHYDROGENASE_REDUCTASE FAMILY (AFU_ORTHOLOGUE AFUA_5G12480)"/>
    <property type="match status" value="1"/>
</dbReference>
<dbReference type="OrthoDB" id="2898618at2759"/>
<keyword evidence="5" id="KW-1185">Reference proteome</keyword>
<evidence type="ECO:0000313" key="4">
    <source>
        <dbReference type="EMBL" id="KAF2818626.1"/>
    </source>
</evidence>
<keyword evidence="2" id="KW-0521">NADP</keyword>
<dbReference type="SUPFAM" id="SSF51735">
    <property type="entry name" value="NAD(P)-binding Rossmann-fold domains"/>
    <property type="match status" value="1"/>
</dbReference>
<keyword evidence="3" id="KW-0560">Oxidoreductase</keyword>
<name>A0A6A6ZCB2_9PLEO</name>
<accession>A0A6A6ZCB2</accession>
<evidence type="ECO:0000256" key="2">
    <source>
        <dbReference type="ARBA" id="ARBA00022857"/>
    </source>
</evidence>
<dbReference type="InterPro" id="IPR020904">
    <property type="entry name" value="Sc_DH/Rdtase_CS"/>
</dbReference>
<dbReference type="GO" id="GO:0016491">
    <property type="term" value="F:oxidoreductase activity"/>
    <property type="evidence" value="ECO:0007669"/>
    <property type="project" value="UniProtKB-KW"/>
</dbReference>
<comment type="similarity">
    <text evidence="1">Belongs to the short-chain dehydrogenases/reductases (SDR) family.</text>
</comment>
<dbReference type="PANTHER" id="PTHR43618">
    <property type="entry name" value="7-ALPHA-HYDROXYSTEROID DEHYDROGENASE"/>
    <property type="match status" value="1"/>
</dbReference>
<evidence type="ECO:0000256" key="3">
    <source>
        <dbReference type="ARBA" id="ARBA00023002"/>
    </source>
</evidence>
<protein>
    <submittedName>
        <fullName evidence="4">NAD(P)-binding protein</fullName>
    </submittedName>
</protein>
<dbReference type="PRINTS" id="PR00081">
    <property type="entry name" value="GDHRDH"/>
</dbReference>
<organism evidence="4 5">
    <name type="scientific">Ophiobolus disseminans</name>
    <dbReference type="NCBI Taxonomy" id="1469910"/>
    <lineage>
        <taxon>Eukaryota</taxon>
        <taxon>Fungi</taxon>
        <taxon>Dikarya</taxon>
        <taxon>Ascomycota</taxon>
        <taxon>Pezizomycotina</taxon>
        <taxon>Dothideomycetes</taxon>
        <taxon>Pleosporomycetidae</taxon>
        <taxon>Pleosporales</taxon>
        <taxon>Pleosporineae</taxon>
        <taxon>Phaeosphaeriaceae</taxon>
        <taxon>Ophiobolus</taxon>
    </lineage>
</organism>
<dbReference type="InterPro" id="IPR002347">
    <property type="entry name" value="SDR_fam"/>
</dbReference>
<dbReference type="EMBL" id="MU006250">
    <property type="protein sequence ID" value="KAF2818626.1"/>
    <property type="molecule type" value="Genomic_DNA"/>
</dbReference>
<dbReference type="AlphaFoldDB" id="A0A6A6ZCB2"/>
<dbReference type="PROSITE" id="PS00061">
    <property type="entry name" value="ADH_SHORT"/>
    <property type="match status" value="1"/>
</dbReference>
<gene>
    <name evidence="4" type="ORF">CC86DRAFT_363981</name>
</gene>
<evidence type="ECO:0000313" key="5">
    <source>
        <dbReference type="Proteomes" id="UP000799424"/>
    </source>
</evidence>